<dbReference type="EMBL" id="JAJNCT010000021">
    <property type="protein sequence ID" value="MCD2166725.1"/>
    <property type="molecule type" value="Genomic_DNA"/>
</dbReference>
<dbReference type="InterPro" id="IPR021762">
    <property type="entry name" value="DUF3325"/>
</dbReference>
<evidence type="ECO:0000313" key="3">
    <source>
        <dbReference type="EMBL" id="MCD2166725.1"/>
    </source>
</evidence>
<organism evidence="3 4">
    <name type="scientific">Comamonas koreensis</name>
    <dbReference type="NCBI Taxonomy" id="160825"/>
    <lineage>
        <taxon>Bacteria</taxon>
        <taxon>Pseudomonadati</taxon>
        <taxon>Pseudomonadota</taxon>
        <taxon>Betaproteobacteria</taxon>
        <taxon>Burkholderiales</taxon>
        <taxon>Comamonadaceae</taxon>
        <taxon>Comamonas</taxon>
    </lineage>
</organism>
<feature type="transmembrane region" description="Helical" evidence="1">
    <location>
        <begin position="67"/>
        <end position="87"/>
    </location>
</feature>
<evidence type="ECO:0000313" key="4">
    <source>
        <dbReference type="Proteomes" id="UP001199260"/>
    </source>
</evidence>
<keyword evidence="2" id="KW-0732">Signal</keyword>
<dbReference type="Pfam" id="PF11804">
    <property type="entry name" value="DUF3325"/>
    <property type="match status" value="1"/>
</dbReference>
<proteinExistence type="predicted"/>
<feature type="chain" id="PRO_5044014487" evidence="2">
    <location>
        <begin position="19"/>
        <end position="110"/>
    </location>
</feature>
<dbReference type="Proteomes" id="UP001199260">
    <property type="component" value="Unassembled WGS sequence"/>
</dbReference>
<dbReference type="RefSeq" id="WP_230777651.1">
    <property type="nucleotide sequence ID" value="NZ_JAJNCT010000021.1"/>
</dbReference>
<keyword evidence="1" id="KW-1133">Transmembrane helix</keyword>
<name>A0AAW4Y049_9BURK</name>
<dbReference type="AlphaFoldDB" id="A0AAW4Y049"/>
<gene>
    <name evidence="3" type="ORF">LPW39_16495</name>
</gene>
<protein>
    <submittedName>
        <fullName evidence="3">DUF3325 domain-containing protein</fullName>
    </submittedName>
</protein>
<keyword evidence="1" id="KW-0812">Transmembrane</keyword>
<sequence length="110" mass="11475">MIAIASLLWAFAGFAALAATMDRHEEQLGTAALAATQRHGWQAGGSALLLLSLLACLQRWNTSVGIAAWLGLLTLAAMAWGLVLSYAPERARRLALAAAALGTVAAALRY</sequence>
<reference evidence="3 4" key="1">
    <citation type="submission" date="2021-11" db="EMBL/GenBank/DDBJ databases">
        <title>Genome sequence.</title>
        <authorList>
            <person name="Sun Q."/>
        </authorList>
    </citation>
    <scope>NUCLEOTIDE SEQUENCE [LARGE SCALE GENOMIC DNA]</scope>
    <source>
        <strain evidence="3 4">KCTC 12005</strain>
    </source>
</reference>
<keyword evidence="1" id="KW-0472">Membrane</keyword>
<evidence type="ECO:0000256" key="1">
    <source>
        <dbReference type="SAM" id="Phobius"/>
    </source>
</evidence>
<accession>A0AAW4Y049</accession>
<keyword evidence="4" id="KW-1185">Reference proteome</keyword>
<evidence type="ECO:0000256" key="2">
    <source>
        <dbReference type="SAM" id="SignalP"/>
    </source>
</evidence>
<feature type="signal peptide" evidence="2">
    <location>
        <begin position="1"/>
        <end position="18"/>
    </location>
</feature>
<comment type="caution">
    <text evidence="3">The sequence shown here is derived from an EMBL/GenBank/DDBJ whole genome shotgun (WGS) entry which is preliminary data.</text>
</comment>